<reference evidence="2" key="2">
    <citation type="submission" date="2021-08" db="EMBL/GenBank/DDBJ databases">
        <authorList>
            <person name="Gostincar C."/>
            <person name="Sun X."/>
            <person name="Song Z."/>
            <person name="Gunde-Cimerman N."/>
        </authorList>
    </citation>
    <scope>NUCLEOTIDE SEQUENCE</scope>
    <source>
        <strain evidence="2">EXF-9298</strain>
    </source>
</reference>
<dbReference type="AlphaFoldDB" id="A0A9P8FSE2"/>
<feature type="region of interest" description="Disordered" evidence="1">
    <location>
        <begin position="1"/>
        <end position="71"/>
    </location>
</feature>
<reference evidence="2" key="1">
    <citation type="journal article" date="2021" name="J Fungi (Basel)">
        <title>Virulence traits and population genomics of the black yeast Aureobasidium melanogenum.</title>
        <authorList>
            <person name="Cernosa A."/>
            <person name="Sun X."/>
            <person name="Gostincar C."/>
            <person name="Fang C."/>
            <person name="Gunde-Cimerman N."/>
            <person name="Song Z."/>
        </authorList>
    </citation>
    <scope>NUCLEOTIDE SEQUENCE</scope>
    <source>
        <strain evidence="2">EXF-9298</strain>
    </source>
</reference>
<comment type="caution">
    <text evidence="2">The sequence shown here is derived from an EMBL/GenBank/DDBJ whole genome shotgun (WGS) entry which is preliminary data.</text>
</comment>
<accession>A0A9P8FSE2</accession>
<feature type="compositionally biased region" description="Basic and acidic residues" evidence="1">
    <location>
        <begin position="47"/>
        <end position="61"/>
    </location>
</feature>
<feature type="compositionally biased region" description="Acidic residues" evidence="1">
    <location>
        <begin position="34"/>
        <end position="46"/>
    </location>
</feature>
<protein>
    <submittedName>
        <fullName evidence="2">Uncharacterized protein</fullName>
    </submittedName>
</protein>
<dbReference type="EMBL" id="JAHFXS010000696">
    <property type="protein sequence ID" value="KAG9982578.1"/>
    <property type="molecule type" value="Genomic_DNA"/>
</dbReference>
<feature type="compositionally biased region" description="Basic and acidic residues" evidence="1">
    <location>
        <begin position="8"/>
        <end position="20"/>
    </location>
</feature>
<proteinExistence type="predicted"/>
<gene>
    <name evidence="2" type="ORF">KCU98_g6685</name>
</gene>
<name>A0A9P8FSE2_AURME</name>
<feature type="non-terminal residue" evidence="2">
    <location>
        <position position="71"/>
    </location>
</feature>
<evidence type="ECO:0000313" key="3">
    <source>
        <dbReference type="Proteomes" id="UP000729357"/>
    </source>
</evidence>
<dbReference type="Proteomes" id="UP000729357">
    <property type="component" value="Unassembled WGS sequence"/>
</dbReference>
<organism evidence="2 3">
    <name type="scientific">Aureobasidium melanogenum</name>
    <name type="common">Aureobasidium pullulans var. melanogenum</name>
    <dbReference type="NCBI Taxonomy" id="46634"/>
    <lineage>
        <taxon>Eukaryota</taxon>
        <taxon>Fungi</taxon>
        <taxon>Dikarya</taxon>
        <taxon>Ascomycota</taxon>
        <taxon>Pezizomycotina</taxon>
        <taxon>Dothideomycetes</taxon>
        <taxon>Dothideomycetidae</taxon>
        <taxon>Dothideales</taxon>
        <taxon>Saccotheciaceae</taxon>
        <taxon>Aureobasidium</taxon>
    </lineage>
</organism>
<sequence>MKNRKAEKKALERPDRDTRRTLRAMTQSQPTVCSEEEEEEEEEEEDERVKAADELKDEKATSEGSRVTARV</sequence>
<keyword evidence="3" id="KW-1185">Reference proteome</keyword>
<evidence type="ECO:0000256" key="1">
    <source>
        <dbReference type="SAM" id="MobiDB-lite"/>
    </source>
</evidence>
<evidence type="ECO:0000313" key="2">
    <source>
        <dbReference type="EMBL" id="KAG9982578.1"/>
    </source>
</evidence>